<evidence type="ECO:0000313" key="2">
    <source>
        <dbReference type="Proteomes" id="UP000775877"/>
    </source>
</evidence>
<dbReference type="GO" id="GO:0003824">
    <property type="term" value="F:catalytic activity"/>
    <property type="evidence" value="ECO:0007669"/>
    <property type="project" value="InterPro"/>
</dbReference>
<dbReference type="GO" id="GO:0006281">
    <property type="term" value="P:DNA repair"/>
    <property type="evidence" value="ECO:0007669"/>
    <property type="project" value="InterPro"/>
</dbReference>
<organism evidence="1 2">
    <name type="scientific">Candidatus Dojkabacteria bacterium</name>
    <dbReference type="NCBI Taxonomy" id="2099670"/>
    <lineage>
        <taxon>Bacteria</taxon>
        <taxon>Candidatus Dojkabacteria</taxon>
    </lineage>
</organism>
<name>A0A955I8X5_9BACT</name>
<gene>
    <name evidence="1" type="ORF">KC678_02525</name>
</gene>
<dbReference type="SUPFAM" id="SSF48150">
    <property type="entry name" value="DNA-glycosylase"/>
    <property type="match status" value="1"/>
</dbReference>
<reference evidence="1" key="2">
    <citation type="journal article" date="2021" name="Microbiome">
        <title>Successional dynamics and alternative stable states in a saline activated sludge microbial community over 9 years.</title>
        <authorList>
            <person name="Wang Y."/>
            <person name="Ye J."/>
            <person name="Ju F."/>
            <person name="Liu L."/>
            <person name="Boyd J.A."/>
            <person name="Deng Y."/>
            <person name="Parks D.H."/>
            <person name="Jiang X."/>
            <person name="Yin X."/>
            <person name="Woodcroft B.J."/>
            <person name="Tyson G.W."/>
            <person name="Hugenholtz P."/>
            <person name="Polz M.F."/>
            <person name="Zhang T."/>
        </authorList>
    </citation>
    <scope>NUCLEOTIDE SEQUENCE</scope>
    <source>
        <strain evidence="1">HKST-UBA13</strain>
    </source>
</reference>
<dbReference type="Proteomes" id="UP000775877">
    <property type="component" value="Unassembled WGS sequence"/>
</dbReference>
<dbReference type="AlphaFoldDB" id="A0A955I8X5"/>
<evidence type="ECO:0000313" key="1">
    <source>
        <dbReference type="EMBL" id="MCA9381115.1"/>
    </source>
</evidence>
<proteinExistence type="predicted"/>
<dbReference type="InterPro" id="IPR011257">
    <property type="entry name" value="DNA_glycosylase"/>
</dbReference>
<sequence length="244" mass="28580">MDSELISNIKKLLDAYQKGLLCDTTMPEETAPQFSNLEEKRIYYTLPMALNYQRNSYTLWESAKKTFEDKSTHGVFNLNSVTSQNIPELREKLTKHKLALQPNKHIDTWSRVARGIKDNFHSLSNLFDKYDNDFLEIKNAIQIVHKKEFPYLSGPKIFNYWMFIMSTYGEVPLKNRSYIEIAPDTHVLQASIKLKVISQKEADSMSRDTISQIWRTLLKESTIDPIDVHSPLWFWSRSGFDYKL</sequence>
<protein>
    <submittedName>
        <fullName evidence="1">Uncharacterized protein</fullName>
    </submittedName>
</protein>
<reference evidence="1" key="1">
    <citation type="submission" date="2020-04" db="EMBL/GenBank/DDBJ databases">
        <authorList>
            <person name="Zhang T."/>
        </authorList>
    </citation>
    <scope>NUCLEOTIDE SEQUENCE</scope>
    <source>
        <strain evidence="1">HKST-UBA13</strain>
    </source>
</reference>
<accession>A0A955I8X5</accession>
<dbReference type="EMBL" id="JAGQLJ010000048">
    <property type="protein sequence ID" value="MCA9381115.1"/>
    <property type="molecule type" value="Genomic_DNA"/>
</dbReference>
<comment type="caution">
    <text evidence="1">The sequence shown here is derived from an EMBL/GenBank/DDBJ whole genome shotgun (WGS) entry which is preliminary data.</text>
</comment>